<evidence type="ECO:0000259" key="1">
    <source>
        <dbReference type="Pfam" id="PF00582"/>
    </source>
</evidence>
<dbReference type="OrthoDB" id="843225at2759"/>
<evidence type="ECO:0000313" key="2">
    <source>
        <dbReference type="EMBL" id="PVU85244.1"/>
    </source>
</evidence>
<organism evidence="2 3">
    <name type="scientific">Furculomyces boomerangus</name>
    <dbReference type="NCBI Taxonomy" id="61424"/>
    <lineage>
        <taxon>Eukaryota</taxon>
        <taxon>Fungi</taxon>
        <taxon>Fungi incertae sedis</taxon>
        <taxon>Zoopagomycota</taxon>
        <taxon>Kickxellomycotina</taxon>
        <taxon>Harpellomycetes</taxon>
        <taxon>Harpellales</taxon>
        <taxon>Harpellaceae</taxon>
        <taxon>Furculomyces</taxon>
    </lineage>
</organism>
<dbReference type="InterPro" id="IPR006016">
    <property type="entry name" value="UspA"/>
</dbReference>
<dbReference type="Gene3D" id="3.40.50.620">
    <property type="entry name" value="HUPs"/>
    <property type="match status" value="1"/>
</dbReference>
<dbReference type="AlphaFoldDB" id="A0A2T9XYY2"/>
<dbReference type="CDD" id="cd23659">
    <property type="entry name" value="USP_At3g01520-like"/>
    <property type="match status" value="1"/>
</dbReference>
<protein>
    <recommendedName>
        <fullName evidence="1">UspA domain-containing protein</fullName>
    </recommendedName>
</protein>
<proteinExistence type="predicted"/>
<feature type="domain" description="UspA" evidence="1">
    <location>
        <begin position="32"/>
        <end position="171"/>
    </location>
</feature>
<evidence type="ECO:0000313" key="3">
    <source>
        <dbReference type="Proteomes" id="UP000245699"/>
    </source>
</evidence>
<gene>
    <name evidence="2" type="ORF">BB559_007126</name>
</gene>
<dbReference type="PANTHER" id="PTHR31964">
    <property type="entry name" value="ADENINE NUCLEOTIDE ALPHA HYDROLASES-LIKE SUPERFAMILY PROTEIN"/>
    <property type="match status" value="1"/>
</dbReference>
<dbReference type="Proteomes" id="UP000245699">
    <property type="component" value="Unassembled WGS sequence"/>
</dbReference>
<comment type="caution">
    <text evidence="2">The sequence shown here is derived from an EMBL/GenBank/DDBJ whole genome shotgun (WGS) entry which is preliminary data.</text>
</comment>
<dbReference type="EMBL" id="MBFT01001126">
    <property type="protein sequence ID" value="PVU85244.1"/>
    <property type="molecule type" value="Genomic_DNA"/>
</dbReference>
<keyword evidence="3" id="KW-1185">Reference proteome</keyword>
<dbReference type="InterPro" id="IPR014729">
    <property type="entry name" value="Rossmann-like_a/b/a_fold"/>
</dbReference>
<name>A0A2T9XYY2_9FUNG</name>
<sequence length="173" mass="19199">MASKHPEYKVHGNEATADVLFHPHGHRKNIVAISIKDTKSSEKLLDWALNNIIDRESDTVVLINAHMPDRGVDLAIRGGYIESPLDSENEIERSHGIVNKFGHQLQDDGYHVQAFSLIGNPGQEIIKKITELNVTHLVLGEKGFSSSGKVIQDNVVKYITKHCKCAITIVKTT</sequence>
<dbReference type="PANTHER" id="PTHR31964:SF113">
    <property type="entry name" value="USPA DOMAIN-CONTAINING PROTEIN"/>
    <property type="match status" value="1"/>
</dbReference>
<accession>A0A2T9XYY2</accession>
<dbReference type="Pfam" id="PF00582">
    <property type="entry name" value="Usp"/>
    <property type="match status" value="1"/>
</dbReference>
<dbReference type="STRING" id="61424.A0A2T9XYY2"/>
<reference evidence="2 3" key="1">
    <citation type="journal article" date="2018" name="MBio">
        <title>Comparative Genomics Reveals the Core Gene Toolbox for the Fungus-Insect Symbiosis.</title>
        <authorList>
            <person name="Wang Y."/>
            <person name="Stata M."/>
            <person name="Wang W."/>
            <person name="Stajich J.E."/>
            <person name="White M.M."/>
            <person name="Moncalvo J.M."/>
        </authorList>
    </citation>
    <scope>NUCLEOTIDE SEQUENCE [LARGE SCALE GENOMIC DNA]</scope>
    <source>
        <strain evidence="2 3">AUS-77-4</strain>
    </source>
</reference>
<dbReference type="SUPFAM" id="SSF52402">
    <property type="entry name" value="Adenine nucleotide alpha hydrolases-like"/>
    <property type="match status" value="1"/>
</dbReference>